<feature type="domain" description="Phospholipase/carboxylesterase/thioesterase" evidence="2">
    <location>
        <begin position="26"/>
        <end position="223"/>
    </location>
</feature>
<dbReference type="RefSeq" id="XP_033596512.1">
    <property type="nucleotide sequence ID" value="XM_033747601.1"/>
</dbReference>
<keyword evidence="4" id="KW-1185">Reference proteome</keyword>
<sequence length="246" mass="27180">MPGRLPNEADFAFSKPIAFSITPPSSSQQPINVLILLHGLGDTHVPFTNLGRQMNLPETVCISIRAPKPLPFDLGGFHWGDDLYFEPSSDAMNKDTGFRASAKLIIEEVVQRALIEGCGYEYRDILFFGYSQGGMAALQVGAELQDEELGGIVCIAGWLPDSAPMLPIDKKSRTPVLLCKAAISSEVPASALARLKDTYQYSEVKEWKRNADGMPRNREEMLPIMQFLARRLRSRKGVLEGAIELL</sequence>
<dbReference type="Pfam" id="PF02230">
    <property type="entry name" value="Abhydrolase_2"/>
    <property type="match status" value="1"/>
</dbReference>
<evidence type="ECO:0000313" key="3">
    <source>
        <dbReference type="EMBL" id="KAF2754061.1"/>
    </source>
</evidence>
<comment type="similarity">
    <text evidence="1">Belongs to the AB hydrolase superfamily. AB hydrolase 2 family.</text>
</comment>
<dbReference type="GO" id="GO:0008474">
    <property type="term" value="F:palmitoyl-(protein) hydrolase activity"/>
    <property type="evidence" value="ECO:0007669"/>
    <property type="project" value="TreeGrafter"/>
</dbReference>
<dbReference type="Gene3D" id="3.40.50.1820">
    <property type="entry name" value="alpha/beta hydrolase"/>
    <property type="match status" value="1"/>
</dbReference>
<gene>
    <name evidence="3" type="ORF">EJ05DRAFT_504656</name>
</gene>
<dbReference type="PANTHER" id="PTHR10655:SF67">
    <property type="entry name" value="PHOSPHOLIPASE_CARBOXYLESTERASE SUPERFAMILY (AFU_ORTHOLOGUE AFUA_5G09340)"/>
    <property type="match status" value="1"/>
</dbReference>
<dbReference type="GO" id="GO:0005737">
    <property type="term" value="C:cytoplasm"/>
    <property type="evidence" value="ECO:0007669"/>
    <property type="project" value="TreeGrafter"/>
</dbReference>
<reference evidence="3" key="1">
    <citation type="journal article" date="2020" name="Stud. Mycol.">
        <title>101 Dothideomycetes genomes: a test case for predicting lifestyles and emergence of pathogens.</title>
        <authorList>
            <person name="Haridas S."/>
            <person name="Albert R."/>
            <person name="Binder M."/>
            <person name="Bloem J."/>
            <person name="Labutti K."/>
            <person name="Salamov A."/>
            <person name="Andreopoulos B."/>
            <person name="Baker S."/>
            <person name="Barry K."/>
            <person name="Bills G."/>
            <person name="Bluhm B."/>
            <person name="Cannon C."/>
            <person name="Castanera R."/>
            <person name="Culley D."/>
            <person name="Daum C."/>
            <person name="Ezra D."/>
            <person name="Gonzalez J."/>
            <person name="Henrissat B."/>
            <person name="Kuo A."/>
            <person name="Liang C."/>
            <person name="Lipzen A."/>
            <person name="Lutzoni F."/>
            <person name="Magnuson J."/>
            <person name="Mondo S."/>
            <person name="Nolan M."/>
            <person name="Ohm R."/>
            <person name="Pangilinan J."/>
            <person name="Park H.-J."/>
            <person name="Ramirez L."/>
            <person name="Alfaro M."/>
            <person name="Sun H."/>
            <person name="Tritt A."/>
            <person name="Yoshinaga Y."/>
            <person name="Zwiers L.-H."/>
            <person name="Turgeon B."/>
            <person name="Goodwin S."/>
            <person name="Spatafora J."/>
            <person name="Crous P."/>
            <person name="Grigoriev I."/>
        </authorList>
    </citation>
    <scope>NUCLEOTIDE SEQUENCE</scope>
    <source>
        <strain evidence="3">CBS 121739</strain>
    </source>
</reference>
<evidence type="ECO:0000259" key="2">
    <source>
        <dbReference type="Pfam" id="PF02230"/>
    </source>
</evidence>
<dbReference type="GO" id="GO:0052689">
    <property type="term" value="F:carboxylic ester hydrolase activity"/>
    <property type="evidence" value="ECO:0007669"/>
    <property type="project" value="TreeGrafter"/>
</dbReference>
<dbReference type="InterPro" id="IPR050565">
    <property type="entry name" value="LYPA1-2/EST-like"/>
</dbReference>
<dbReference type="InterPro" id="IPR003140">
    <property type="entry name" value="PLipase/COase/thioEstase"/>
</dbReference>
<dbReference type="SUPFAM" id="SSF53474">
    <property type="entry name" value="alpha/beta-Hydrolases"/>
    <property type="match status" value="1"/>
</dbReference>
<protein>
    <submittedName>
        <fullName evidence="3">Alpha/beta-hydrolase</fullName>
    </submittedName>
</protein>
<proteinExistence type="inferred from homology"/>
<accession>A0A6A6VXT0</accession>
<organism evidence="3 4">
    <name type="scientific">Pseudovirgaria hyperparasitica</name>
    <dbReference type="NCBI Taxonomy" id="470096"/>
    <lineage>
        <taxon>Eukaryota</taxon>
        <taxon>Fungi</taxon>
        <taxon>Dikarya</taxon>
        <taxon>Ascomycota</taxon>
        <taxon>Pezizomycotina</taxon>
        <taxon>Dothideomycetes</taxon>
        <taxon>Dothideomycetes incertae sedis</taxon>
        <taxon>Acrospermales</taxon>
        <taxon>Acrospermaceae</taxon>
        <taxon>Pseudovirgaria</taxon>
    </lineage>
</organism>
<name>A0A6A6VXT0_9PEZI</name>
<dbReference type="Proteomes" id="UP000799437">
    <property type="component" value="Unassembled WGS sequence"/>
</dbReference>
<dbReference type="AlphaFoldDB" id="A0A6A6VXT0"/>
<dbReference type="EMBL" id="ML996582">
    <property type="protein sequence ID" value="KAF2754061.1"/>
    <property type="molecule type" value="Genomic_DNA"/>
</dbReference>
<dbReference type="InterPro" id="IPR029058">
    <property type="entry name" value="AB_hydrolase_fold"/>
</dbReference>
<evidence type="ECO:0000256" key="1">
    <source>
        <dbReference type="ARBA" id="ARBA00006499"/>
    </source>
</evidence>
<keyword evidence="3" id="KW-0378">Hydrolase</keyword>
<dbReference type="OrthoDB" id="437457at2759"/>
<dbReference type="GeneID" id="54488655"/>
<dbReference type="PANTHER" id="PTHR10655">
    <property type="entry name" value="LYSOPHOSPHOLIPASE-RELATED"/>
    <property type="match status" value="1"/>
</dbReference>
<evidence type="ECO:0000313" key="4">
    <source>
        <dbReference type="Proteomes" id="UP000799437"/>
    </source>
</evidence>